<keyword evidence="3" id="KW-1185">Reference proteome</keyword>
<proteinExistence type="predicted"/>
<evidence type="ECO:0000256" key="1">
    <source>
        <dbReference type="SAM" id="Phobius"/>
    </source>
</evidence>
<evidence type="ECO:0008006" key="4">
    <source>
        <dbReference type="Google" id="ProtNLM"/>
    </source>
</evidence>
<reference evidence="2" key="1">
    <citation type="submission" date="2020-11" db="EMBL/GenBank/DDBJ databases">
        <title>Sequencing the genomes of 1000 actinobacteria strains.</title>
        <authorList>
            <person name="Klenk H.-P."/>
        </authorList>
    </citation>
    <scope>NUCLEOTIDE SEQUENCE</scope>
    <source>
        <strain evidence="2">DSM 45356</strain>
    </source>
</reference>
<gene>
    <name evidence="2" type="ORF">IW245_002281</name>
</gene>
<evidence type="ECO:0000313" key="3">
    <source>
        <dbReference type="Proteomes" id="UP000622552"/>
    </source>
</evidence>
<feature type="transmembrane region" description="Helical" evidence="1">
    <location>
        <begin position="176"/>
        <end position="193"/>
    </location>
</feature>
<dbReference type="AlphaFoldDB" id="A0A8J7GG79"/>
<keyword evidence="1" id="KW-0812">Transmembrane</keyword>
<dbReference type="RefSeq" id="WP_197003117.1">
    <property type="nucleotide sequence ID" value="NZ_BONS01000001.1"/>
</dbReference>
<feature type="transmembrane region" description="Helical" evidence="1">
    <location>
        <begin position="60"/>
        <end position="79"/>
    </location>
</feature>
<dbReference type="Proteomes" id="UP000622552">
    <property type="component" value="Unassembled WGS sequence"/>
</dbReference>
<keyword evidence="1" id="KW-1133">Transmembrane helix</keyword>
<dbReference type="EMBL" id="JADOUF010000001">
    <property type="protein sequence ID" value="MBG6136087.1"/>
    <property type="molecule type" value="Genomic_DNA"/>
</dbReference>
<organism evidence="2 3">
    <name type="scientific">Longispora fulva</name>
    <dbReference type="NCBI Taxonomy" id="619741"/>
    <lineage>
        <taxon>Bacteria</taxon>
        <taxon>Bacillati</taxon>
        <taxon>Actinomycetota</taxon>
        <taxon>Actinomycetes</taxon>
        <taxon>Micromonosporales</taxon>
        <taxon>Micromonosporaceae</taxon>
        <taxon>Longispora</taxon>
    </lineage>
</organism>
<accession>A0A8J7GG79</accession>
<sequence>MSLGAACRAEWTKVRTVWSTPVALGIAVALSAGLGGLVGLAMHRPLPAAQEAKFDLLFPAWYGLTLAQLALVVFAVLQLTGEYSTGTIWPSLAAVPNRATFHLAKTLTVLAVSGAASAAMVTAAFVGARVGLRPRVLDPGGPGVLESAVGAWLYLELMAAFALGVASVLRRPVPTLAVLLPTLFLGAQGLGGIPKLGAVTQYLPDQLGWVMLHLAGPQDDPRWARDYGAWTGLALLAGWVLVTHLAGYLLLRHRDPG</sequence>
<feature type="transmembrane region" description="Helical" evidence="1">
    <location>
        <begin position="227"/>
        <end position="251"/>
    </location>
</feature>
<name>A0A8J7GG79_9ACTN</name>
<keyword evidence="1" id="KW-0472">Membrane</keyword>
<feature type="transmembrane region" description="Helical" evidence="1">
    <location>
        <begin position="151"/>
        <end position="169"/>
    </location>
</feature>
<evidence type="ECO:0000313" key="2">
    <source>
        <dbReference type="EMBL" id="MBG6136087.1"/>
    </source>
</evidence>
<protein>
    <recommendedName>
        <fullName evidence="4">ABC transporter permease</fullName>
    </recommendedName>
</protein>
<feature type="transmembrane region" description="Helical" evidence="1">
    <location>
        <begin position="107"/>
        <end position="131"/>
    </location>
</feature>
<comment type="caution">
    <text evidence="2">The sequence shown here is derived from an EMBL/GenBank/DDBJ whole genome shotgun (WGS) entry which is preliminary data.</text>
</comment>
<feature type="transmembrane region" description="Helical" evidence="1">
    <location>
        <begin position="21"/>
        <end position="40"/>
    </location>
</feature>